<dbReference type="PROSITE" id="PS00198">
    <property type="entry name" value="4FE4S_FER_1"/>
    <property type="match status" value="1"/>
</dbReference>
<reference evidence="5 6" key="1">
    <citation type="submission" date="2019-04" db="EMBL/GenBank/DDBJ databases">
        <title>Genome of a novel bacterium Candidatus Jettenia ecosi reconstructed from metagenome of an anammox bioreactor.</title>
        <authorList>
            <person name="Mardanov A.V."/>
            <person name="Beletsky A.V."/>
            <person name="Ravin N.V."/>
            <person name="Botchkova E.A."/>
            <person name="Litti Y.V."/>
            <person name="Nozhevnikova A.N."/>
        </authorList>
    </citation>
    <scope>NUCLEOTIDE SEQUENCE [LARGE SCALE GENOMIC DNA]</scope>
    <source>
        <strain evidence="5">J2</strain>
    </source>
</reference>
<dbReference type="Gene3D" id="3.30.70.20">
    <property type="match status" value="1"/>
</dbReference>
<keyword evidence="2" id="KW-0408">Iron</keyword>
<dbReference type="EMBL" id="SULG01000006">
    <property type="protein sequence ID" value="TLD43190.1"/>
    <property type="molecule type" value="Genomic_DNA"/>
</dbReference>
<dbReference type="PROSITE" id="PS51379">
    <property type="entry name" value="4FE4S_FER_2"/>
    <property type="match status" value="2"/>
</dbReference>
<dbReference type="Proteomes" id="UP000319783">
    <property type="component" value="Unassembled WGS sequence"/>
</dbReference>
<evidence type="ECO:0000259" key="4">
    <source>
        <dbReference type="PROSITE" id="PS51379"/>
    </source>
</evidence>
<comment type="caution">
    <text evidence="5">The sequence shown here is derived from an EMBL/GenBank/DDBJ whole genome shotgun (WGS) entry which is preliminary data.</text>
</comment>
<dbReference type="SUPFAM" id="SSF54862">
    <property type="entry name" value="4Fe-4S ferredoxins"/>
    <property type="match status" value="1"/>
</dbReference>
<evidence type="ECO:0000313" key="5">
    <source>
        <dbReference type="EMBL" id="TLD43190.1"/>
    </source>
</evidence>
<dbReference type="AlphaFoldDB" id="A0A533QRE1"/>
<proteinExistence type="predicted"/>
<keyword evidence="3" id="KW-0411">Iron-sulfur</keyword>
<sequence>MSIFIDENICNGCKGLPEARCERICPGDLCYRKENMKAAIRDQSACWTCACCVKECPVQAIELKLPFQVCSSGASLKARLKRDKTIWTIRDADGHQEEFIIQAKCLKGDT</sequence>
<keyword evidence="1" id="KW-0479">Metal-binding</keyword>
<evidence type="ECO:0000256" key="1">
    <source>
        <dbReference type="ARBA" id="ARBA00022723"/>
    </source>
</evidence>
<gene>
    <name evidence="5" type="ORF">JETT_0494</name>
</gene>
<evidence type="ECO:0000313" key="6">
    <source>
        <dbReference type="Proteomes" id="UP000319783"/>
    </source>
</evidence>
<dbReference type="GO" id="GO:0051536">
    <property type="term" value="F:iron-sulfur cluster binding"/>
    <property type="evidence" value="ECO:0007669"/>
    <property type="project" value="UniProtKB-KW"/>
</dbReference>
<protein>
    <submittedName>
        <fullName evidence="5">Adenylylsulfate reductase beta-subunit</fullName>
    </submittedName>
</protein>
<feature type="domain" description="4Fe-4S ferredoxin-type" evidence="4">
    <location>
        <begin position="1"/>
        <end position="35"/>
    </location>
</feature>
<dbReference type="InterPro" id="IPR017896">
    <property type="entry name" value="4Fe4S_Fe-S-bd"/>
</dbReference>
<dbReference type="GO" id="GO:0046872">
    <property type="term" value="F:metal ion binding"/>
    <property type="evidence" value="ECO:0007669"/>
    <property type="project" value="UniProtKB-KW"/>
</dbReference>
<organism evidence="5 6">
    <name type="scientific">Candidatus Jettenia ecosi</name>
    <dbReference type="NCBI Taxonomy" id="2494326"/>
    <lineage>
        <taxon>Bacteria</taxon>
        <taxon>Pseudomonadati</taxon>
        <taxon>Planctomycetota</taxon>
        <taxon>Candidatus Brocadiia</taxon>
        <taxon>Candidatus Brocadiales</taxon>
        <taxon>Candidatus Brocadiaceae</taxon>
        <taxon>Candidatus Jettenia</taxon>
    </lineage>
</organism>
<name>A0A533QRE1_9BACT</name>
<dbReference type="InterPro" id="IPR017900">
    <property type="entry name" value="4Fe4S_Fe_S_CS"/>
</dbReference>
<evidence type="ECO:0000256" key="3">
    <source>
        <dbReference type="ARBA" id="ARBA00023014"/>
    </source>
</evidence>
<evidence type="ECO:0000256" key="2">
    <source>
        <dbReference type="ARBA" id="ARBA00023004"/>
    </source>
</evidence>
<accession>A0A533QRE1</accession>
<feature type="domain" description="4Fe-4S ferredoxin-type" evidence="4">
    <location>
        <begin position="36"/>
        <end position="66"/>
    </location>
</feature>